<proteinExistence type="predicted"/>
<dbReference type="AlphaFoldDB" id="A0A147EZL6"/>
<dbReference type="EMBL" id="LDRT01000031">
    <property type="protein sequence ID" value="KTR95523.1"/>
    <property type="molecule type" value="Genomic_DNA"/>
</dbReference>
<evidence type="ECO:0000313" key="2">
    <source>
        <dbReference type="Proteomes" id="UP000075025"/>
    </source>
</evidence>
<accession>A0A147EZL6</accession>
<protein>
    <submittedName>
        <fullName evidence="1">Uncharacterized protein</fullName>
    </submittedName>
</protein>
<gene>
    <name evidence="1" type="ORF">NS220_05755</name>
</gene>
<evidence type="ECO:0000313" key="1">
    <source>
        <dbReference type="EMBL" id="KTR95523.1"/>
    </source>
</evidence>
<reference evidence="1 2" key="1">
    <citation type="journal article" date="2016" name="Front. Microbiol.">
        <title>Genomic Resource of Rice Seed Associated Bacteria.</title>
        <authorList>
            <person name="Midha S."/>
            <person name="Bansal K."/>
            <person name="Sharma S."/>
            <person name="Kumar N."/>
            <person name="Patil P.P."/>
            <person name="Chaudhry V."/>
            <person name="Patil P.B."/>
        </authorList>
    </citation>
    <scope>NUCLEOTIDE SEQUENCE [LARGE SCALE GENOMIC DNA]</scope>
    <source>
        <strain evidence="1 2">NS220</strain>
    </source>
</reference>
<dbReference type="PATRIC" id="fig|2033.6.peg.2124"/>
<dbReference type="Proteomes" id="UP000075025">
    <property type="component" value="Unassembled WGS sequence"/>
</dbReference>
<name>A0A147EZL6_MICTE</name>
<comment type="caution">
    <text evidence="1">The sequence shown here is derived from an EMBL/GenBank/DDBJ whole genome shotgun (WGS) entry which is preliminary data.</text>
</comment>
<sequence>MPSCGSGRAFCQLYLYDRDDSRIVEMIGTPGPATTRAITYVPGTFTGMNSFYTGGVQQIATYLTNNRPGTVAFVYKDGKFPGEQNNEKEPDLYCRT</sequence>
<organism evidence="1 2">
    <name type="scientific">Microbacterium testaceum</name>
    <name type="common">Aureobacterium testaceum</name>
    <name type="synonym">Brevibacterium testaceum</name>
    <dbReference type="NCBI Taxonomy" id="2033"/>
    <lineage>
        <taxon>Bacteria</taxon>
        <taxon>Bacillati</taxon>
        <taxon>Actinomycetota</taxon>
        <taxon>Actinomycetes</taxon>
        <taxon>Micrococcales</taxon>
        <taxon>Microbacteriaceae</taxon>
        <taxon>Microbacterium</taxon>
    </lineage>
</organism>